<dbReference type="Proteomes" id="UP000637643">
    <property type="component" value="Unassembled WGS sequence"/>
</dbReference>
<keyword evidence="6" id="KW-0645">Protease</keyword>
<keyword evidence="3 5" id="KW-1133">Transmembrane helix</keyword>
<name>A0A917C0K8_9BACL</name>
<keyword evidence="6" id="KW-0482">Metalloprotease</keyword>
<keyword evidence="4 5" id="KW-0472">Membrane</keyword>
<dbReference type="RefSeq" id="WP_189021961.1">
    <property type="nucleotide sequence ID" value="NZ_BMKR01000002.1"/>
</dbReference>
<comment type="caution">
    <text evidence="6">The sequence shown here is derived from an EMBL/GenBank/DDBJ whole genome shotgun (WGS) entry which is preliminary data.</text>
</comment>
<dbReference type="InterPro" id="IPR007343">
    <property type="entry name" value="Uncharacterised_pept_Zn_put"/>
</dbReference>
<comment type="subcellular location">
    <subcellularLocation>
        <location evidence="1">Membrane</location>
        <topology evidence="1">Single-pass membrane protein</topology>
    </subcellularLocation>
</comment>
<organism evidence="6 7">
    <name type="scientific">Paenibacillus albidus</name>
    <dbReference type="NCBI Taxonomy" id="2041023"/>
    <lineage>
        <taxon>Bacteria</taxon>
        <taxon>Bacillati</taxon>
        <taxon>Bacillota</taxon>
        <taxon>Bacilli</taxon>
        <taxon>Bacillales</taxon>
        <taxon>Paenibacillaceae</taxon>
        <taxon>Paenibacillus</taxon>
    </lineage>
</organism>
<gene>
    <name evidence="6" type="ORF">GCM10010912_04240</name>
</gene>
<evidence type="ECO:0000256" key="1">
    <source>
        <dbReference type="ARBA" id="ARBA00004167"/>
    </source>
</evidence>
<reference evidence="6" key="1">
    <citation type="journal article" date="2014" name="Int. J. Syst. Evol. Microbiol.">
        <title>Complete genome sequence of Corynebacterium casei LMG S-19264T (=DSM 44701T), isolated from a smear-ripened cheese.</title>
        <authorList>
            <consortium name="US DOE Joint Genome Institute (JGI-PGF)"/>
            <person name="Walter F."/>
            <person name="Albersmeier A."/>
            <person name="Kalinowski J."/>
            <person name="Ruckert C."/>
        </authorList>
    </citation>
    <scope>NUCLEOTIDE SEQUENCE</scope>
    <source>
        <strain evidence="6">CGMCC 1.16134</strain>
    </source>
</reference>
<evidence type="ECO:0000256" key="5">
    <source>
        <dbReference type="SAM" id="Phobius"/>
    </source>
</evidence>
<feature type="transmembrane region" description="Helical" evidence="5">
    <location>
        <begin position="21"/>
        <end position="42"/>
    </location>
</feature>
<protein>
    <submittedName>
        <fullName evidence="6">Metalloprotease</fullName>
    </submittedName>
</protein>
<dbReference type="GO" id="GO:0016020">
    <property type="term" value="C:membrane"/>
    <property type="evidence" value="ECO:0007669"/>
    <property type="project" value="UniProtKB-SubCell"/>
</dbReference>
<dbReference type="Pfam" id="PF04228">
    <property type="entry name" value="Zn_peptidase"/>
    <property type="match status" value="1"/>
</dbReference>
<reference evidence="6" key="2">
    <citation type="submission" date="2020-09" db="EMBL/GenBank/DDBJ databases">
        <authorList>
            <person name="Sun Q."/>
            <person name="Zhou Y."/>
        </authorList>
    </citation>
    <scope>NUCLEOTIDE SEQUENCE</scope>
    <source>
        <strain evidence="6">CGMCC 1.16134</strain>
    </source>
</reference>
<sequence>MKWKGRRSSTNVEDRRGRGGKTIVGGGIGGILILLIVTLLGGNPGDLLNSVTGTEPSTNTSYTEAAEEKELAEFVSVVLADTEEVWSELFARQNKTYENPTLVLYTDSVQSACGVAGSAVGPFYCPGDQKLYIDLSFYDELQREFQAPGDFAMAYVIAHEVGHHVQTLLGTTEQLAAMRQKLGETEYNKYQVRFELQADYLAGVWANHAQGMNLLEEGDLDEALTAASAVGDDTIQKRAQGYVVPDSFTHGTSEQRKSWFYKGFQSGTIEGGDSLAGGVCKTISRIHQQAAAMFYWQQPASYFTDTYF</sequence>
<keyword evidence="6" id="KW-0378">Hydrolase</keyword>
<keyword evidence="7" id="KW-1185">Reference proteome</keyword>
<dbReference type="EMBL" id="BMKR01000002">
    <property type="protein sequence ID" value="GGF62251.1"/>
    <property type="molecule type" value="Genomic_DNA"/>
</dbReference>
<evidence type="ECO:0000256" key="3">
    <source>
        <dbReference type="ARBA" id="ARBA00022989"/>
    </source>
</evidence>
<evidence type="ECO:0000256" key="4">
    <source>
        <dbReference type="ARBA" id="ARBA00023136"/>
    </source>
</evidence>
<dbReference type="AlphaFoldDB" id="A0A917C0K8"/>
<dbReference type="PANTHER" id="PTHR30168">
    <property type="entry name" value="PUTATIVE MEMBRANE PROTEIN YPFJ"/>
    <property type="match status" value="1"/>
</dbReference>
<dbReference type="GO" id="GO:0008237">
    <property type="term" value="F:metallopeptidase activity"/>
    <property type="evidence" value="ECO:0007669"/>
    <property type="project" value="UniProtKB-KW"/>
</dbReference>
<accession>A0A917C0K8</accession>
<evidence type="ECO:0000313" key="7">
    <source>
        <dbReference type="Proteomes" id="UP000637643"/>
    </source>
</evidence>
<evidence type="ECO:0000313" key="6">
    <source>
        <dbReference type="EMBL" id="GGF62251.1"/>
    </source>
</evidence>
<proteinExistence type="predicted"/>
<keyword evidence="2 5" id="KW-0812">Transmembrane</keyword>
<evidence type="ECO:0000256" key="2">
    <source>
        <dbReference type="ARBA" id="ARBA00022692"/>
    </source>
</evidence>
<dbReference type="PANTHER" id="PTHR30168:SF0">
    <property type="entry name" value="INNER MEMBRANE PROTEIN"/>
    <property type="match status" value="1"/>
</dbReference>